<evidence type="ECO:0000256" key="1">
    <source>
        <dbReference type="ARBA" id="ARBA00004141"/>
    </source>
</evidence>
<evidence type="ECO:0000256" key="5">
    <source>
        <dbReference type="ARBA" id="ARBA00022737"/>
    </source>
</evidence>
<dbReference type="Pfam" id="PF00153">
    <property type="entry name" value="Mito_carr"/>
    <property type="match status" value="3"/>
</dbReference>
<feature type="transmembrane region" description="Helical" evidence="9">
    <location>
        <begin position="168"/>
        <end position="189"/>
    </location>
</feature>
<evidence type="ECO:0000256" key="2">
    <source>
        <dbReference type="ARBA" id="ARBA00006375"/>
    </source>
</evidence>
<organism evidence="10 11">
    <name type="scientific">Exaiptasia diaphana</name>
    <name type="common">Tropical sea anemone</name>
    <name type="synonym">Aiptasia pulchella</name>
    <dbReference type="NCBI Taxonomy" id="2652724"/>
    <lineage>
        <taxon>Eukaryota</taxon>
        <taxon>Metazoa</taxon>
        <taxon>Cnidaria</taxon>
        <taxon>Anthozoa</taxon>
        <taxon>Hexacorallia</taxon>
        <taxon>Actiniaria</taxon>
        <taxon>Aiptasiidae</taxon>
        <taxon>Exaiptasia</taxon>
    </lineage>
</organism>
<evidence type="ECO:0000256" key="8">
    <source>
        <dbReference type="RuleBase" id="RU000488"/>
    </source>
</evidence>
<protein>
    <recommendedName>
        <fullName evidence="12">Solute carrier family 25 member 44</fullName>
    </recommendedName>
</protein>
<dbReference type="OrthoDB" id="250329at2759"/>
<dbReference type="SUPFAM" id="SSF103506">
    <property type="entry name" value="Mitochondrial carrier"/>
    <property type="match status" value="1"/>
</dbReference>
<dbReference type="PRINTS" id="PR00926">
    <property type="entry name" value="MITOCARRIER"/>
</dbReference>
<evidence type="ECO:0000313" key="10">
    <source>
        <dbReference type="EnsemblMetazoa" id="XP_020901668.1"/>
    </source>
</evidence>
<reference evidence="10" key="1">
    <citation type="submission" date="2022-11" db="UniProtKB">
        <authorList>
            <consortium name="EnsemblMetazoa"/>
        </authorList>
    </citation>
    <scope>IDENTIFICATION</scope>
</reference>
<dbReference type="EnsemblMetazoa" id="XM_021046009.1">
    <property type="protein sequence ID" value="XP_020901668.1"/>
    <property type="gene ID" value="LOC110240225"/>
</dbReference>
<proteinExistence type="inferred from homology"/>
<dbReference type="GO" id="GO:0016020">
    <property type="term" value="C:membrane"/>
    <property type="evidence" value="ECO:0007669"/>
    <property type="project" value="UniProtKB-SubCell"/>
</dbReference>
<dbReference type="OMA" id="VSCVYYV"/>
<feature type="transmembrane region" description="Helical" evidence="9">
    <location>
        <begin position="201"/>
        <end position="221"/>
    </location>
</feature>
<keyword evidence="4 7" id="KW-0812">Transmembrane</keyword>
<dbReference type="InterPro" id="IPR042164">
    <property type="entry name" value="SLC25A44"/>
</dbReference>
<feature type="transmembrane region" description="Helical" evidence="9">
    <location>
        <begin position="20"/>
        <end position="39"/>
    </location>
</feature>
<dbReference type="PROSITE" id="PS50920">
    <property type="entry name" value="SOLCAR"/>
    <property type="match status" value="3"/>
</dbReference>
<sequence>MPEHVRHIEWKDMDKTKFYFFGPTLFLGIRAILYPANLIKIRLQVQRKNALYNGSRDAFFKVIKTEGFRGLYKGFMVSCFGLFSGQCYITTYELVRARTSEYSNAIRGFLAGGLASVVGQTITVPVDIVSQKLMVQGQGDQKYKLKGSKAIFSEIIVKHGPLGLYKGYFASLMTYAPSSAIWWSSYGFYTGVLGSLVPAGTLHMLVLAPCGVLAGVTAATLTNPLDIVRTRLQVEGGNSMLMTFRTLLQEEGVAALAKGLSARIMSMGPSSLMVVLGYETVKRLSLKDKVDEEHVLVEEEGYLECSFK</sequence>
<dbReference type="AlphaFoldDB" id="A0A913XAW3"/>
<dbReference type="PANTHER" id="PTHR46314:SF2">
    <property type="entry name" value="SOLUTE CARRIER FAMILY 25 MEMBER 44"/>
    <property type="match status" value="1"/>
</dbReference>
<keyword evidence="11" id="KW-1185">Reference proteome</keyword>
<dbReference type="Proteomes" id="UP000887567">
    <property type="component" value="Unplaced"/>
</dbReference>
<accession>A0A913XAW3</accession>
<keyword evidence="9" id="KW-1133">Transmembrane helix</keyword>
<name>A0A913XAW3_EXADI</name>
<dbReference type="Gene3D" id="1.50.40.10">
    <property type="entry name" value="Mitochondrial carrier domain"/>
    <property type="match status" value="1"/>
</dbReference>
<evidence type="ECO:0000313" key="11">
    <source>
        <dbReference type="Proteomes" id="UP000887567"/>
    </source>
</evidence>
<dbReference type="InterPro" id="IPR023395">
    <property type="entry name" value="MCP_dom_sf"/>
</dbReference>
<comment type="similarity">
    <text evidence="2 8">Belongs to the mitochondrial carrier (TC 2.A.29) family.</text>
</comment>
<keyword evidence="3 8" id="KW-0813">Transport</keyword>
<dbReference type="InterPro" id="IPR002067">
    <property type="entry name" value="MCP"/>
</dbReference>
<keyword evidence="6 7" id="KW-0472">Membrane</keyword>
<evidence type="ECO:0008006" key="12">
    <source>
        <dbReference type="Google" id="ProtNLM"/>
    </source>
</evidence>
<keyword evidence="5" id="KW-0677">Repeat</keyword>
<dbReference type="PANTHER" id="PTHR46314">
    <property type="entry name" value="SOLUTE CARRIER FAMILY 25 MEMBER 44"/>
    <property type="match status" value="1"/>
</dbReference>
<dbReference type="InterPro" id="IPR018108">
    <property type="entry name" value="MCP_transmembrane"/>
</dbReference>
<dbReference type="RefSeq" id="XP_020901668.1">
    <property type="nucleotide sequence ID" value="XM_021046009.1"/>
</dbReference>
<evidence type="ECO:0000256" key="4">
    <source>
        <dbReference type="ARBA" id="ARBA00022692"/>
    </source>
</evidence>
<dbReference type="GO" id="GO:0005739">
    <property type="term" value="C:mitochondrion"/>
    <property type="evidence" value="ECO:0007669"/>
    <property type="project" value="InterPro"/>
</dbReference>
<dbReference type="GO" id="GO:0009083">
    <property type="term" value="P:branched-chain amino acid catabolic process"/>
    <property type="evidence" value="ECO:0007669"/>
    <property type="project" value="InterPro"/>
</dbReference>
<dbReference type="GO" id="GO:0015658">
    <property type="term" value="F:branched-chain amino acid transmembrane transporter activity"/>
    <property type="evidence" value="ECO:0007669"/>
    <property type="project" value="InterPro"/>
</dbReference>
<dbReference type="GeneID" id="110240225"/>
<dbReference type="KEGG" id="epa:110240225"/>
<comment type="subcellular location">
    <subcellularLocation>
        <location evidence="1">Membrane</location>
        <topology evidence="1">Multi-pass membrane protein</topology>
    </subcellularLocation>
</comment>
<evidence type="ECO:0000256" key="9">
    <source>
        <dbReference type="SAM" id="Phobius"/>
    </source>
</evidence>
<feature type="repeat" description="Solcar" evidence="7">
    <location>
        <begin position="14"/>
        <end position="98"/>
    </location>
</feature>
<evidence type="ECO:0000256" key="6">
    <source>
        <dbReference type="ARBA" id="ARBA00023136"/>
    </source>
</evidence>
<evidence type="ECO:0000256" key="7">
    <source>
        <dbReference type="PROSITE-ProRule" id="PRU00282"/>
    </source>
</evidence>
<feature type="repeat" description="Solcar" evidence="7">
    <location>
        <begin position="103"/>
        <end position="192"/>
    </location>
</feature>
<evidence type="ECO:0000256" key="3">
    <source>
        <dbReference type="ARBA" id="ARBA00022448"/>
    </source>
</evidence>
<feature type="repeat" description="Solcar" evidence="7">
    <location>
        <begin position="202"/>
        <end position="284"/>
    </location>
</feature>